<gene>
    <name evidence="13" type="ORF">FM114_09340</name>
</gene>
<sequence>MPDAEKTPSEKTAGQHSSSDVLAAAVEAIGGTPREGQQRMAEAIEQAIETGEHLIVQAGTGTGKSLGYLAPALLHVQGSKQRIVVATATLALQAQLASSDIPNALKAVAKVTGREPSHAILKGRTNYACLLKTRDGIVDDQDTLLGGADLAANLKESKADVESVLGAEVLMLRDWAEEQLKAKGLADRDDAPTHSPRAWGLVSMPVRECLGVQRCPYGSECFVESSREKARGSSLVVTNHALLAIDAMHGGTALPEHDIVIIDEAHELVSRVTGAASDELSPQTVERVAKRALPWLSDDLGLEFLECGDILAAALEDSELTRITAPCSATTAFETIRDVSRRVVTGLGSKGEKGKKDVDPEQQQAASAVKEVFDIAERMAALGTNDVVWVSERERFGRQAQVAPLSVAGLMRERVLGEATTILTSATLKIGGDFNQVAGQIGLRKSDRLEGEWHDPDNRLAWRALDVGTPFTYAKQGILYCATSLPNPRREGITQEALAEIAELVWAAGGRTLGLFASQKSAEVAAAHVRKQLPKMTILCQGDAQLSDLTKRFIAEPEVCLFGTVSLWQGIDVPGETCELVIIDKIPFPRPDDPLMQARQQAVVDAGGNGFMAVAATHAGLLMAQGAGRLIRRVTDKGVVAVLDARLVKARYGGFLRASMPDFWMTQDREVAVQALRRLQEGRG</sequence>
<dbReference type="FunFam" id="3.40.50.300:FF:000437">
    <property type="entry name" value="ATP-dependent DNA helicase DinG"/>
    <property type="match status" value="1"/>
</dbReference>
<comment type="cofactor">
    <cofactor evidence="1">
        <name>[4Fe-4S] cluster</name>
        <dbReference type="ChEBI" id="CHEBI:49883"/>
    </cofactor>
</comment>
<evidence type="ECO:0000256" key="1">
    <source>
        <dbReference type="ARBA" id="ARBA00001966"/>
    </source>
</evidence>
<evidence type="ECO:0000259" key="12">
    <source>
        <dbReference type="PROSITE" id="PS51193"/>
    </source>
</evidence>
<keyword evidence="3" id="KW-0378">Hydrolase</keyword>
<dbReference type="InterPro" id="IPR027417">
    <property type="entry name" value="P-loop_NTPase"/>
</dbReference>
<dbReference type="PANTHER" id="PTHR11472:SF34">
    <property type="entry name" value="REGULATOR OF TELOMERE ELONGATION HELICASE 1"/>
    <property type="match status" value="1"/>
</dbReference>
<comment type="catalytic activity">
    <reaction evidence="8">
        <text>ATP + H2O = ADP + phosphate + H(+)</text>
        <dbReference type="Rhea" id="RHEA:13065"/>
        <dbReference type="ChEBI" id="CHEBI:15377"/>
        <dbReference type="ChEBI" id="CHEBI:15378"/>
        <dbReference type="ChEBI" id="CHEBI:30616"/>
        <dbReference type="ChEBI" id="CHEBI:43474"/>
        <dbReference type="ChEBI" id="CHEBI:456216"/>
        <dbReference type="EC" id="5.6.2.3"/>
    </reaction>
</comment>
<keyword evidence="4 13" id="KW-0347">Helicase</keyword>
<evidence type="ECO:0000256" key="2">
    <source>
        <dbReference type="ARBA" id="ARBA00022741"/>
    </source>
</evidence>
<feature type="region of interest" description="Disordered" evidence="11">
    <location>
        <begin position="1"/>
        <end position="20"/>
    </location>
</feature>
<accession>A0A1R4JTG0</accession>
<dbReference type="Proteomes" id="UP000188342">
    <property type="component" value="Unassembled WGS sequence"/>
</dbReference>
<keyword evidence="2" id="KW-0547">Nucleotide-binding</keyword>
<dbReference type="InterPro" id="IPR011545">
    <property type="entry name" value="DEAD/DEAH_box_helicase_dom"/>
</dbReference>
<evidence type="ECO:0000313" key="13">
    <source>
        <dbReference type="EMBL" id="SJN35095.1"/>
    </source>
</evidence>
<dbReference type="InterPro" id="IPR014001">
    <property type="entry name" value="Helicase_ATP-bd"/>
</dbReference>
<evidence type="ECO:0000313" key="14">
    <source>
        <dbReference type="Proteomes" id="UP000188342"/>
    </source>
</evidence>
<dbReference type="InterPro" id="IPR045028">
    <property type="entry name" value="DinG/Rad3-like"/>
</dbReference>
<dbReference type="GO" id="GO:0006139">
    <property type="term" value="P:nucleobase-containing compound metabolic process"/>
    <property type="evidence" value="ECO:0007669"/>
    <property type="project" value="InterPro"/>
</dbReference>
<organism evidence="13 14">
    <name type="scientific">Luteococcus japonicus LSP_Lj1</name>
    <dbReference type="NCBI Taxonomy" id="1255658"/>
    <lineage>
        <taxon>Bacteria</taxon>
        <taxon>Bacillati</taxon>
        <taxon>Actinomycetota</taxon>
        <taxon>Actinomycetes</taxon>
        <taxon>Propionibacteriales</taxon>
        <taxon>Propionibacteriaceae</taxon>
        <taxon>Luteococcus</taxon>
    </lineage>
</organism>
<dbReference type="SUPFAM" id="SSF52540">
    <property type="entry name" value="P-loop containing nucleoside triphosphate hydrolases"/>
    <property type="match status" value="1"/>
</dbReference>
<evidence type="ECO:0000256" key="10">
    <source>
        <dbReference type="ARBA" id="ARBA00079061"/>
    </source>
</evidence>
<proteinExistence type="inferred from homology"/>
<evidence type="ECO:0000256" key="3">
    <source>
        <dbReference type="ARBA" id="ARBA00022801"/>
    </source>
</evidence>
<evidence type="ECO:0000256" key="5">
    <source>
        <dbReference type="ARBA" id="ARBA00022840"/>
    </source>
</evidence>
<dbReference type="GO" id="GO:0005524">
    <property type="term" value="F:ATP binding"/>
    <property type="evidence" value="ECO:0007669"/>
    <property type="project" value="UniProtKB-KW"/>
</dbReference>
<dbReference type="Pfam" id="PF00270">
    <property type="entry name" value="DEAD"/>
    <property type="match status" value="1"/>
</dbReference>
<name>A0A1R4JTG0_9ACTN</name>
<dbReference type="AlphaFoldDB" id="A0A1R4JTG0"/>
<feature type="compositionally biased region" description="Polar residues" evidence="11">
    <location>
        <begin position="10"/>
        <end position="20"/>
    </location>
</feature>
<dbReference type="PANTHER" id="PTHR11472">
    <property type="entry name" value="DNA REPAIR DEAD HELICASE RAD3/XP-D SUBFAMILY MEMBER"/>
    <property type="match status" value="1"/>
</dbReference>
<dbReference type="SMART" id="SM00491">
    <property type="entry name" value="HELICc2"/>
    <property type="match status" value="1"/>
</dbReference>
<dbReference type="InterPro" id="IPR014013">
    <property type="entry name" value="Helic_SF1/SF2_ATP-bd_DinG/Rad3"/>
</dbReference>
<dbReference type="InterPro" id="IPR006555">
    <property type="entry name" value="ATP-dep_Helicase_C"/>
</dbReference>
<comment type="similarity">
    <text evidence="6">Belongs to the helicase family. DinG subfamily.</text>
</comment>
<evidence type="ECO:0000256" key="7">
    <source>
        <dbReference type="ARBA" id="ARBA00044969"/>
    </source>
</evidence>
<evidence type="ECO:0000256" key="8">
    <source>
        <dbReference type="ARBA" id="ARBA00048954"/>
    </source>
</evidence>
<keyword evidence="14" id="KW-1185">Reference proteome</keyword>
<dbReference type="Gene3D" id="3.40.50.300">
    <property type="entry name" value="P-loop containing nucleotide triphosphate hydrolases"/>
    <property type="match status" value="2"/>
</dbReference>
<dbReference type="PROSITE" id="PS51193">
    <property type="entry name" value="HELICASE_ATP_BIND_2"/>
    <property type="match status" value="1"/>
</dbReference>
<dbReference type="GO" id="GO:0003676">
    <property type="term" value="F:nucleic acid binding"/>
    <property type="evidence" value="ECO:0007669"/>
    <property type="project" value="InterPro"/>
</dbReference>
<dbReference type="GO" id="GO:0016818">
    <property type="term" value="F:hydrolase activity, acting on acid anhydrides, in phosphorus-containing anhydrides"/>
    <property type="evidence" value="ECO:0007669"/>
    <property type="project" value="InterPro"/>
</dbReference>
<dbReference type="GO" id="GO:0043139">
    <property type="term" value="F:5'-3' DNA helicase activity"/>
    <property type="evidence" value="ECO:0007669"/>
    <property type="project" value="UniProtKB-EC"/>
</dbReference>
<dbReference type="EC" id="5.6.2.3" evidence="7"/>
<evidence type="ECO:0000256" key="6">
    <source>
        <dbReference type="ARBA" id="ARBA00038058"/>
    </source>
</evidence>
<feature type="domain" description="Helicase ATP-binding" evidence="12">
    <location>
        <begin position="23"/>
        <end position="327"/>
    </location>
</feature>
<reference evidence="13 14" key="1">
    <citation type="submission" date="2017-02" db="EMBL/GenBank/DDBJ databases">
        <authorList>
            <person name="Peterson S.W."/>
        </authorList>
    </citation>
    <scope>NUCLEOTIDE SEQUENCE [LARGE SCALE GENOMIC DNA]</scope>
    <source>
        <strain evidence="13 14">LSP_Lj1</strain>
    </source>
</reference>
<evidence type="ECO:0000256" key="4">
    <source>
        <dbReference type="ARBA" id="ARBA00022806"/>
    </source>
</evidence>
<dbReference type="Pfam" id="PF13307">
    <property type="entry name" value="Helicase_C_2"/>
    <property type="match status" value="1"/>
</dbReference>
<keyword evidence="5" id="KW-0067">ATP-binding</keyword>
<dbReference type="SMART" id="SM00487">
    <property type="entry name" value="DEXDc"/>
    <property type="match status" value="1"/>
</dbReference>
<dbReference type="EMBL" id="FUKQ01000035">
    <property type="protein sequence ID" value="SJN35095.1"/>
    <property type="molecule type" value="Genomic_DNA"/>
</dbReference>
<protein>
    <recommendedName>
        <fullName evidence="9">ATP-dependent helicase DinG</fullName>
        <ecNumber evidence="7">5.6.2.3</ecNumber>
    </recommendedName>
    <alternativeName>
        <fullName evidence="10">DNA 5'-3' helicase DinG</fullName>
    </alternativeName>
</protein>
<evidence type="ECO:0000256" key="11">
    <source>
        <dbReference type="SAM" id="MobiDB-lite"/>
    </source>
</evidence>
<dbReference type="STRING" id="1255658.FM114_09340"/>
<evidence type="ECO:0000256" key="9">
    <source>
        <dbReference type="ARBA" id="ARBA00073590"/>
    </source>
</evidence>